<gene>
    <name evidence="2" type="ORF">AALM99_07945</name>
</gene>
<dbReference type="Pfam" id="PF02698">
    <property type="entry name" value="DUF218"/>
    <property type="match status" value="1"/>
</dbReference>
<dbReference type="EMBL" id="JBCLSQ010000018">
    <property type="protein sequence ID" value="MEY8538372.1"/>
    <property type="molecule type" value="Genomic_DNA"/>
</dbReference>
<organism evidence="2 3">
    <name type="scientific">Lactococcus muris</name>
    <dbReference type="NCBI Taxonomy" id="2941330"/>
    <lineage>
        <taxon>Bacteria</taxon>
        <taxon>Bacillati</taxon>
        <taxon>Bacillota</taxon>
        <taxon>Bacilli</taxon>
        <taxon>Lactobacillales</taxon>
        <taxon>Streptococcaceae</taxon>
        <taxon>Lactococcus</taxon>
    </lineage>
</organism>
<evidence type="ECO:0000313" key="2">
    <source>
        <dbReference type="EMBL" id="MEY8538372.1"/>
    </source>
</evidence>
<proteinExistence type="predicted"/>
<dbReference type="InterPro" id="IPR014729">
    <property type="entry name" value="Rossmann-like_a/b/a_fold"/>
</dbReference>
<reference evidence="2 3" key="1">
    <citation type="submission" date="2024-03" db="EMBL/GenBank/DDBJ databases">
        <title>Mouse gut bacterial collection (mGBC) of GemPharmatech.</title>
        <authorList>
            <person name="He Y."/>
            <person name="Dong L."/>
            <person name="Wu D."/>
            <person name="Gao X."/>
            <person name="Lin Z."/>
        </authorList>
    </citation>
    <scope>NUCLEOTIDE SEQUENCE [LARGE SCALE GENOMIC DNA]</scope>
    <source>
        <strain evidence="2 3">20-218</strain>
    </source>
</reference>
<name>A0ABV4D9G6_9LACT</name>
<dbReference type="InterPro" id="IPR003848">
    <property type="entry name" value="DUF218"/>
</dbReference>
<dbReference type="CDD" id="cd06259">
    <property type="entry name" value="YdcF-like"/>
    <property type="match status" value="1"/>
</dbReference>
<dbReference type="RefSeq" id="WP_202231204.1">
    <property type="nucleotide sequence ID" value="NZ_BAAFQO010000008.1"/>
</dbReference>
<protein>
    <submittedName>
        <fullName evidence="2">YdcF family protein</fullName>
    </submittedName>
</protein>
<dbReference type="InterPro" id="IPR051599">
    <property type="entry name" value="Cell_Envelope_Assoc"/>
</dbReference>
<feature type="domain" description="DUF218" evidence="1">
    <location>
        <begin position="42"/>
        <end position="161"/>
    </location>
</feature>
<evidence type="ECO:0000259" key="1">
    <source>
        <dbReference type="Pfam" id="PF02698"/>
    </source>
</evidence>
<keyword evidence="3" id="KW-1185">Reference proteome</keyword>
<dbReference type="Proteomes" id="UP001565242">
    <property type="component" value="Unassembled WGS sequence"/>
</dbReference>
<dbReference type="PANTHER" id="PTHR30336:SF4">
    <property type="entry name" value="ENVELOPE BIOGENESIS FACTOR ELYC"/>
    <property type="match status" value="1"/>
</dbReference>
<comment type="caution">
    <text evidence="2">The sequence shown here is derived from an EMBL/GenBank/DDBJ whole genome shotgun (WGS) entry which is preliminary data.</text>
</comment>
<sequence>MKKFFRVLNIVLALGCVYALFCLGLILSASNHRPENIEGLETIVVLGSRIAPNGKPEPTTQERLDVSLKLAQQHPQARVIVSGYQSAGSPVTEAEGMADYLKAHGLKASRIIEEKKARNTVENFAFSKKYVRGKVLIVTSDFHLYRSLYLASKSGYENYQGYAAVTRTSPLRVAGHYARETLALGYYLIKFTLFSAV</sequence>
<evidence type="ECO:0000313" key="3">
    <source>
        <dbReference type="Proteomes" id="UP001565242"/>
    </source>
</evidence>
<dbReference type="PANTHER" id="PTHR30336">
    <property type="entry name" value="INNER MEMBRANE PROTEIN, PROBABLE PERMEASE"/>
    <property type="match status" value="1"/>
</dbReference>
<accession>A0ABV4D9G6</accession>
<dbReference type="Gene3D" id="3.40.50.620">
    <property type="entry name" value="HUPs"/>
    <property type="match status" value="1"/>
</dbReference>